<feature type="compositionally biased region" description="Basic and acidic residues" evidence="1">
    <location>
        <begin position="52"/>
        <end position="66"/>
    </location>
</feature>
<protein>
    <submittedName>
        <fullName evidence="2">Uncharacterized protein</fullName>
    </submittedName>
</protein>
<keyword evidence="3" id="KW-1185">Reference proteome</keyword>
<proteinExistence type="predicted"/>
<name>A0A1M6BL88_9ACTN</name>
<evidence type="ECO:0000256" key="1">
    <source>
        <dbReference type="SAM" id="MobiDB-lite"/>
    </source>
</evidence>
<feature type="region of interest" description="Disordered" evidence="1">
    <location>
        <begin position="32"/>
        <end position="74"/>
    </location>
</feature>
<dbReference type="AlphaFoldDB" id="A0A1M6BL88"/>
<accession>A0A1M6BL88</accession>
<dbReference type="RefSeq" id="WP_073185953.1">
    <property type="nucleotide sequence ID" value="NZ_FQZG01000007.1"/>
</dbReference>
<sequence length="74" mass="8721">MLRLRTIRRAEPDVGKLVEWVLNITQTRYDAYRDGQPDPYGLPSPENLSLTSDRRGRVEDEQERKLLHQRRSTA</sequence>
<organism evidence="2 3">
    <name type="scientific">Tessaracoccus bendigoensis DSM 12906</name>
    <dbReference type="NCBI Taxonomy" id="1123357"/>
    <lineage>
        <taxon>Bacteria</taxon>
        <taxon>Bacillati</taxon>
        <taxon>Actinomycetota</taxon>
        <taxon>Actinomycetes</taxon>
        <taxon>Propionibacteriales</taxon>
        <taxon>Propionibacteriaceae</taxon>
        <taxon>Tessaracoccus</taxon>
    </lineage>
</organism>
<dbReference type="EMBL" id="FQZG01000007">
    <property type="protein sequence ID" value="SHI49436.1"/>
    <property type="molecule type" value="Genomic_DNA"/>
</dbReference>
<gene>
    <name evidence="2" type="ORF">SAMN02745244_00471</name>
</gene>
<reference evidence="2 3" key="1">
    <citation type="submission" date="2016-11" db="EMBL/GenBank/DDBJ databases">
        <authorList>
            <person name="Jaros S."/>
            <person name="Januszkiewicz K."/>
            <person name="Wedrychowicz H."/>
        </authorList>
    </citation>
    <scope>NUCLEOTIDE SEQUENCE [LARGE SCALE GENOMIC DNA]</scope>
    <source>
        <strain evidence="2 3">DSM 12906</strain>
    </source>
</reference>
<dbReference type="OrthoDB" id="3732875at2"/>
<evidence type="ECO:0000313" key="2">
    <source>
        <dbReference type="EMBL" id="SHI49436.1"/>
    </source>
</evidence>
<dbReference type="STRING" id="1123357.SAMN02745244_00471"/>
<evidence type="ECO:0000313" key="3">
    <source>
        <dbReference type="Proteomes" id="UP000184512"/>
    </source>
</evidence>
<dbReference type="Proteomes" id="UP000184512">
    <property type="component" value="Unassembled WGS sequence"/>
</dbReference>